<protein>
    <submittedName>
        <fullName evidence="1">Uncharacterized protein</fullName>
    </submittedName>
</protein>
<evidence type="ECO:0000313" key="1">
    <source>
        <dbReference type="EMBL" id="VDM80336.1"/>
    </source>
</evidence>
<proteinExistence type="predicted"/>
<sequence>MLKESILLYNSEVRLPHMIPTFAFSPILEERMVSEWKRRGELRVGLRSGSGALLLINLGTHFCDLMVRNEERSAIE</sequence>
<organism evidence="1 2">
    <name type="scientific">Strongylus vulgaris</name>
    <name type="common">Blood worm</name>
    <dbReference type="NCBI Taxonomy" id="40348"/>
    <lineage>
        <taxon>Eukaryota</taxon>
        <taxon>Metazoa</taxon>
        <taxon>Ecdysozoa</taxon>
        <taxon>Nematoda</taxon>
        <taxon>Chromadorea</taxon>
        <taxon>Rhabditida</taxon>
        <taxon>Rhabditina</taxon>
        <taxon>Rhabditomorpha</taxon>
        <taxon>Strongyloidea</taxon>
        <taxon>Strongylidae</taxon>
        <taxon>Strongylus</taxon>
    </lineage>
</organism>
<name>A0A3P7JAF6_STRVU</name>
<keyword evidence="2" id="KW-1185">Reference proteome</keyword>
<dbReference type="EMBL" id="UYYB01108216">
    <property type="protein sequence ID" value="VDM80336.1"/>
    <property type="molecule type" value="Genomic_DNA"/>
</dbReference>
<reference evidence="1 2" key="1">
    <citation type="submission" date="2018-11" db="EMBL/GenBank/DDBJ databases">
        <authorList>
            <consortium name="Pathogen Informatics"/>
        </authorList>
    </citation>
    <scope>NUCLEOTIDE SEQUENCE [LARGE SCALE GENOMIC DNA]</scope>
</reference>
<dbReference type="Proteomes" id="UP000270094">
    <property type="component" value="Unassembled WGS sequence"/>
</dbReference>
<dbReference type="AlphaFoldDB" id="A0A3P7JAF6"/>
<accession>A0A3P7JAF6</accession>
<evidence type="ECO:0000313" key="2">
    <source>
        <dbReference type="Proteomes" id="UP000270094"/>
    </source>
</evidence>
<gene>
    <name evidence="1" type="ORF">SVUK_LOCUS15334</name>
</gene>